<evidence type="ECO:0000256" key="2">
    <source>
        <dbReference type="ARBA" id="ARBA00001947"/>
    </source>
</evidence>
<dbReference type="Gene3D" id="3.30.70.360">
    <property type="match status" value="1"/>
</dbReference>
<dbReference type="AlphaFoldDB" id="A0AAU1HVR7"/>
<dbReference type="EMBL" id="CP108140">
    <property type="protein sequence ID" value="WTP86901.1"/>
    <property type="molecule type" value="Genomic_DNA"/>
</dbReference>
<dbReference type="GO" id="GO:0046872">
    <property type="term" value="F:metal ion binding"/>
    <property type="evidence" value="ECO:0007669"/>
    <property type="project" value="UniProtKB-KW"/>
</dbReference>
<dbReference type="InterPro" id="IPR010182">
    <property type="entry name" value="ArgE/DapE"/>
</dbReference>
<evidence type="ECO:0000256" key="6">
    <source>
        <dbReference type="ARBA" id="ARBA00022833"/>
    </source>
</evidence>
<keyword evidence="7" id="KW-0170">Cobalt</keyword>
<dbReference type="PANTHER" id="PTHR43808:SF25">
    <property type="entry name" value="PEPTIDASE M20 DIMERISATION DOMAIN-CONTAINING PROTEIN"/>
    <property type="match status" value="1"/>
</dbReference>
<evidence type="ECO:0000256" key="7">
    <source>
        <dbReference type="ARBA" id="ARBA00023285"/>
    </source>
</evidence>
<protein>
    <submittedName>
        <fullName evidence="9">ArgE/DapE family deacylase</fullName>
    </submittedName>
</protein>
<dbReference type="SUPFAM" id="SSF55031">
    <property type="entry name" value="Bacterial exopeptidase dimerisation domain"/>
    <property type="match status" value="1"/>
</dbReference>
<proteinExistence type="inferred from homology"/>
<reference evidence="9" key="1">
    <citation type="submission" date="2022-10" db="EMBL/GenBank/DDBJ databases">
        <title>The complete genomes of actinobacterial strains from the NBC collection.</title>
        <authorList>
            <person name="Joergensen T.S."/>
            <person name="Alvarez Arevalo M."/>
            <person name="Sterndorff E.B."/>
            <person name="Faurdal D."/>
            <person name="Vuksanovic O."/>
            <person name="Mourched A.-S."/>
            <person name="Charusanti P."/>
            <person name="Shaw S."/>
            <person name="Blin K."/>
            <person name="Weber T."/>
        </authorList>
    </citation>
    <scope>NUCLEOTIDE SEQUENCE</scope>
    <source>
        <strain evidence="9">NBC 00180</strain>
    </source>
</reference>
<name>A0AAU1HVR7_9ACTN</name>
<dbReference type="InterPro" id="IPR011650">
    <property type="entry name" value="Peptidase_M20_dimer"/>
</dbReference>
<comment type="cofactor">
    <cofactor evidence="1">
        <name>Co(2+)</name>
        <dbReference type="ChEBI" id="CHEBI:48828"/>
    </cofactor>
</comment>
<evidence type="ECO:0000259" key="8">
    <source>
        <dbReference type="Pfam" id="PF07687"/>
    </source>
</evidence>
<sequence>MLSDVESAVLAGIDEAGIGRTLLELISVPSVTGSAAESELQHLLAGRLERLGLEVDLWSMDLDALRADPGFPGAEAEREEAWGLVGVTEDGGDGPTFVLQGHVDVVPPGDLDAWAGDPFVPRVVGDVVHGRGACDMKAGLVAHLAALAAIRAAGVRLRGRVGVHFVVGEEDGGLGAFGTLRRGHRGDVCVIAEPTGGALVTANAGALTFRIAVPGKAAHGSARDQGTSAVDAYLPLHRALAVLETERNRDAHPLMAEHPIPYALSVGTLHAGDWASSVPDLLVAEGRLGVRLGEDPARARAAFEQCVAQACAADPWLREHPATVTWPGGQFAGGRLPEGHPLPEVIRGAHADAGGAAGLRECGAPYGSDLRLYAGAGIPTLQFGPGDIRVAHSERERVSLTEVVQAARTLAVTVLRTVGTKRAERGGDALRPGGRPTP</sequence>
<dbReference type="PANTHER" id="PTHR43808">
    <property type="entry name" value="ACETYLORNITHINE DEACETYLASE"/>
    <property type="match status" value="1"/>
</dbReference>
<accession>A0AAU1HVR7</accession>
<comment type="similarity">
    <text evidence="3">Belongs to the peptidase M20A family.</text>
</comment>
<dbReference type="InterPro" id="IPR002933">
    <property type="entry name" value="Peptidase_M20"/>
</dbReference>
<dbReference type="SUPFAM" id="SSF53187">
    <property type="entry name" value="Zn-dependent exopeptidases"/>
    <property type="match status" value="1"/>
</dbReference>
<dbReference type="Gene3D" id="3.40.630.10">
    <property type="entry name" value="Zn peptidases"/>
    <property type="match status" value="1"/>
</dbReference>
<dbReference type="InterPro" id="IPR050072">
    <property type="entry name" value="Peptidase_M20A"/>
</dbReference>
<keyword evidence="4" id="KW-0479">Metal-binding</keyword>
<comment type="cofactor">
    <cofactor evidence="2">
        <name>Zn(2+)</name>
        <dbReference type="ChEBI" id="CHEBI:29105"/>
    </cofactor>
</comment>
<dbReference type="NCBIfam" id="TIGR01910">
    <property type="entry name" value="DapE-ArgE"/>
    <property type="match status" value="1"/>
</dbReference>
<evidence type="ECO:0000256" key="5">
    <source>
        <dbReference type="ARBA" id="ARBA00022801"/>
    </source>
</evidence>
<evidence type="ECO:0000256" key="1">
    <source>
        <dbReference type="ARBA" id="ARBA00001941"/>
    </source>
</evidence>
<gene>
    <name evidence="9" type="ORF">OG477_16630</name>
</gene>
<evidence type="ECO:0000256" key="4">
    <source>
        <dbReference type="ARBA" id="ARBA00022723"/>
    </source>
</evidence>
<dbReference type="InterPro" id="IPR036264">
    <property type="entry name" value="Bact_exopeptidase_dim_dom"/>
</dbReference>
<evidence type="ECO:0000256" key="3">
    <source>
        <dbReference type="ARBA" id="ARBA00006247"/>
    </source>
</evidence>
<dbReference type="Pfam" id="PF01546">
    <property type="entry name" value="Peptidase_M20"/>
    <property type="match status" value="1"/>
</dbReference>
<keyword evidence="6" id="KW-0862">Zinc</keyword>
<feature type="domain" description="Peptidase M20 dimerisation" evidence="8">
    <location>
        <begin position="202"/>
        <end position="313"/>
    </location>
</feature>
<dbReference type="Pfam" id="PF07687">
    <property type="entry name" value="M20_dimer"/>
    <property type="match status" value="1"/>
</dbReference>
<keyword evidence="5" id="KW-0378">Hydrolase</keyword>
<evidence type="ECO:0000313" key="9">
    <source>
        <dbReference type="EMBL" id="WTP86901.1"/>
    </source>
</evidence>
<dbReference type="GO" id="GO:0016787">
    <property type="term" value="F:hydrolase activity"/>
    <property type="evidence" value="ECO:0007669"/>
    <property type="project" value="UniProtKB-KW"/>
</dbReference>
<organism evidence="9">
    <name type="scientific">Streptomyces sp. NBC_00180</name>
    <dbReference type="NCBI Taxonomy" id="2903632"/>
    <lineage>
        <taxon>Bacteria</taxon>
        <taxon>Bacillati</taxon>
        <taxon>Actinomycetota</taxon>
        <taxon>Actinomycetes</taxon>
        <taxon>Kitasatosporales</taxon>
        <taxon>Streptomycetaceae</taxon>
        <taxon>Streptomyces</taxon>
    </lineage>
</organism>